<evidence type="ECO:0000259" key="2">
    <source>
        <dbReference type="Pfam" id="PF00534"/>
    </source>
</evidence>
<proteinExistence type="predicted"/>
<protein>
    <submittedName>
        <fullName evidence="4">Glycosyltransferase involved in cell wall bisynthesis</fullName>
    </submittedName>
</protein>
<dbReference type="RefSeq" id="WP_072903654.1">
    <property type="nucleotide sequence ID" value="NZ_FRAD01000013.1"/>
</dbReference>
<dbReference type="STRING" id="1121331.SAMN02745248_01686"/>
<evidence type="ECO:0000313" key="5">
    <source>
        <dbReference type="Proteomes" id="UP000183952"/>
    </source>
</evidence>
<dbReference type="InterPro" id="IPR028098">
    <property type="entry name" value="Glyco_trans_4-like_N"/>
</dbReference>
<feature type="domain" description="Glycosyltransferase subfamily 4-like N-terminal" evidence="3">
    <location>
        <begin position="17"/>
        <end position="169"/>
    </location>
</feature>
<organism evidence="4 5">
    <name type="scientific">Hathewaya proteolytica DSM 3090</name>
    <dbReference type="NCBI Taxonomy" id="1121331"/>
    <lineage>
        <taxon>Bacteria</taxon>
        <taxon>Bacillati</taxon>
        <taxon>Bacillota</taxon>
        <taxon>Clostridia</taxon>
        <taxon>Eubacteriales</taxon>
        <taxon>Clostridiaceae</taxon>
        <taxon>Hathewaya</taxon>
    </lineage>
</organism>
<dbReference type="OrthoDB" id="9797829at2"/>
<keyword evidence="5" id="KW-1185">Reference proteome</keyword>
<dbReference type="InterPro" id="IPR001296">
    <property type="entry name" value="Glyco_trans_1"/>
</dbReference>
<dbReference type="Pfam" id="PF13439">
    <property type="entry name" value="Glyco_transf_4"/>
    <property type="match status" value="1"/>
</dbReference>
<dbReference type="SUPFAM" id="SSF53756">
    <property type="entry name" value="UDP-Glycosyltransferase/glycogen phosphorylase"/>
    <property type="match status" value="1"/>
</dbReference>
<dbReference type="PANTHER" id="PTHR46401">
    <property type="entry name" value="GLYCOSYLTRANSFERASE WBBK-RELATED"/>
    <property type="match status" value="1"/>
</dbReference>
<dbReference type="Pfam" id="PF00534">
    <property type="entry name" value="Glycos_transf_1"/>
    <property type="match status" value="1"/>
</dbReference>
<sequence>MKIGIDGRAAKWYRGTGIGTYTYELINYFNYCHDLQNDHLFVHLCGDVNLPDYKNHVQYVPAVNSYKNNFWDEVLVPNEIDQLKLDLYHIPQNGIGMPLNQNCPYIITLHDIIPCKLPQTVSDKFLSIFNKYMPSIIENAKAIITVSQFSKDDIAREFNYDKNHIHVTHLASEEIYKPLNKSISKSIIKEQYNICSDYILYVGGFSPRKNILGLIEAFYTLKKRYKTPIKLVIAGTKGLSYEIYKTRVHELSLDENVLFPGFIQLEHMPYLYNAAEFLAYPSLYEGFGLPPLEAMSCGIPVISSNITSIPEVLGDAAKLINPMDFDELSLAMEEMLTDKKLYHHYKKLSLEKAKNYSWEKTVQKTVKAYHDTLHI</sequence>
<gene>
    <name evidence="4" type="ORF">SAMN02745248_01686</name>
</gene>
<dbReference type="Gene3D" id="3.40.50.2000">
    <property type="entry name" value="Glycogen Phosphorylase B"/>
    <property type="match status" value="2"/>
</dbReference>
<dbReference type="GO" id="GO:0016757">
    <property type="term" value="F:glycosyltransferase activity"/>
    <property type="evidence" value="ECO:0007669"/>
    <property type="project" value="InterPro"/>
</dbReference>
<dbReference type="EMBL" id="FRAD01000013">
    <property type="protein sequence ID" value="SHK06872.1"/>
    <property type="molecule type" value="Genomic_DNA"/>
</dbReference>
<dbReference type="CDD" id="cd03809">
    <property type="entry name" value="GT4_MtfB-like"/>
    <property type="match status" value="1"/>
</dbReference>
<dbReference type="PANTHER" id="PTHR46401:SF2">
    <property type="entry name" value="GLYCOSYLTRANSFERASE WBBK-RELATED"/>
    <property type="match status" value="1"/>
</dbReference>
<dbReference type="Proteomes" id="UP000183952">
    <property type="component" value="Unassembled WGS sequence"/>
</dbReference>
<evidence type="ECO:0000313" key="4">
    <source>
        <dbReference type="EMBL" id="SHK06872.1"/>
    </source>
</evidence>
<dbReference type="FunFam" id="3.40.50.2000:FF:000119">
    <property type="entry name" value="Glycosyl transferase group 1"/>
    <property type="match status" value="1"/>
</dbReference>
<dbReference type="AlphaFoldDB" id="A0A1M6PG54"/>
<feature type="domain" description="Glycosyl transferase family 1" evidence="2">
    <location>
        <begin position="197"/>
        <end position="347"/>
    </location>
</feature>
<keyword evidence="1 4" id="KW-0808">Transferase</keyword>
<evidence type="ECO:0000256" key="1">
    <source>
        <dbReference type="ARBA" id="ARBA00022679"/>
    </source>
</evidence>
<reference evidence="4 5" key="1">
    <citation type="submission" date="2016-11" db="EMBL/GenBank/DDBJ databases">
        <authorList>
            <person name="Jaros S."/>
            <person name="Januszkiewicz K."/>
            <person name="Wedrychowicz H."/>
        </authorList>
    </citation>
    <scope>NUCLEOTIDE SEQUENCE [LARGE SCALE GENOMIC DNA]</scope>
    <source>
        <strain evidence="4 5">DSM 3090</strain>
    </source>
</reference>
<evidence type="ECO:0000259" key="3">
    <source>
        <dbReference type="Pfam" id="PF13439"/>
    </source>
</evidence>
<name>A0A1M6PG54_9CLOT</name>
<accession>A0A1M6PG54</accession>
<dbReference type="GO" id="GO:0009103">
    <property type="term" value="P:lipopolysaccharide biosynthetic process"/>
    <property type="evidence" value="ECO:0007669"/>
    <property type="project" value="TreeGrafter"/>
</dbReference>